<proteinExistence type="predicted"/>
<keyword evidence="2" id="KW-0808">Transferase</keyword>
<evidence type="ECO:0000313" key="2">
    <source>
        <dbReference type="EMBL" id="AEB95343.1"/>
    </source>
</evidence>
<dbReference type="STRING" id="1006006.Mcup_1238"/>
<organism evidence="2 3">
    <name type="scientific">Metallosphaera cuprina (strain Ar-4)</name>
    <dbReference type="NCBI Taxonomy" id="1006006"/>
    <lineage>
        <taxon>Archaea</taxon>
        <taxon>Thermoproteota</taxon>
        <taxon>Thermoprotei</taxon>
        <taxon>Sulfolobales</taxon>
        <taxon>Sulfolobaceae</taxon>
        <taxon>Metallosphaera</taxon>
    </lineage>
</organism>
<keyword evidence="2" id="KW-0489">Methyltransferase</keyword>
<keyword evidence="3" id="KW-1185">Reference proteome</keyword>
<dbReference type="AlphaFoldDB" id="F4G3H3"/>
<dbReference type="SUPFAM" id="SSF53335">
    <property type="entry name" value="S-adenosyl-L-methionine-dependent methyltransferases"/>
    <property type="match status" value="1"/>
</dbReference>
<dbReference type="EMBL" id="CP002656">
    <property type="protein sequence ID" value="AEB95343.1"/>
    <property type="molecule type" value="Genomic_DNA"/>
</dbReference>
<dbReference type="InterPro" id="IPR029063">
    <property type="entry name" value="SAM-dependent_MTases_sf"/>
</dbReference>
<dbReference type="Gene3D" id="3.40.50.150">
    <property type="entry name" value="Vaccinia Virus protein VP39"/>
    <property type="match status" value="1"/>
</dbReference>
<gene>
    <name evidence="2" type="ordered locus">Mcup_1238</name>
</gene>
<sequence>MFDDPEGYLKWYKTHELTYENERRAIESLNPRDCLDIGSGPSVFHESIKGNVVSLDLSEFMLGSVEGDRVLADAHFLPFRERAFPCTFSSVTICFLDNLEDFIKEVKRVTRGYFIGCIVRADSSWGEFYSNLGKRGHKYYSKANFISKADFLTLVRKHFVIDKIASVLKYGPTDQEVREEPIGEDGAYVCVRGVRPPDGPGLSNHSR</sequence>
<evidence type="ECO:0000259" key="1">
    <source>
        <dbReference type="Pfam" id="PF08241"/>
    </source>
</evidence>
<dbReference type="Proteomes" id="UP000007812">
    <property type="component" value="Chromosome"/>
</dbReference>
<dbReference type="Pfam" id="PF08241">
    <property type="entry name" value="Methyltransf_11"/>
    <property type="match status" value="1"/>
</dbReference>
<dbReference type="GeneID" id="10493429"/>
<evidence type="ECO:0000313" key="3">
    <source>
        <dbReference type="Proteomes" id="UP000007812"/>
    </source>
</evidence>
<dbReference type="RefSeq" id="WP_013737841.1">
    <property type="nucleotide sequence ID" value="NC_015435.1"/>
</dbReference>
<accession>F4G3H3</accession>
<name>F4G3H3_METCR</name>
<feature type="domain" description="Methyltransferase type 11" evidence="1">
    <location>
        <begin position="35"/>
        <end position="111"/>
    </location>
</feature>
<dbReference type="GO" id="GO:0008757">
    <property type="term" value="F:S-adenosylmethionine-dependent methyltransferase activity"/>
    <property type="evidence" value="ECO:0007669"/>
    <property type="project" value="InterPro"/>
</dbReference>
<dbReference type="InterPro" id="IPR013216">
    <property type="entry name" value="Methyltransf_11"/>
</dbReference>
<dbReference type="OrthoDB" id="1018at2157"/>
<dbReference type="PATRIC" id="fig|1006006.8.peg.1234"/>
<dbReference type="GO" id="GO:0032259">
    <property type="term" value="P:methylation"/>
    <property type="evidence" value="ECO:0007669"/>
    <property type="project" value="UniProtKB-KW"/>
</dbReference>
<dbReference type="HOGENOM" id="CLU_037990_14_1_2"/>
<dbReference type="KEGG" id="mcn:Mcup_1238"/>
<reference evidence="2 3" key="1">
    <citation type="journal article" date="2011" name="J. Bacteriol.">
        <title>Complete genome sequence of Metallosphaera cuprina, a metal sulfide-oxidizing archaeon from a hot spring.</title>
        <authorList>
            <person name="Liu L.J."/>
            <person name="You X.Y."/>
            <person name="Zheng H."/>
            <person name="Wang S."/>
            <person name="Jiang C.Y."/>
            <person name="Liu S.J."/>
        </authorList>
    </citation>
    <scope>NUCLEOTIDE SEQUENCE [LARGE SCALE GENOMIC DNA]</scope>
    <source>
        <strain evidence="2 3">Ar-4</strain>
    </source>
</reference>
<dbReference type="eggNOG" id="arCOG01773">
    <property type="taxonomic scope" value="Archaea"/>
</dbReference>
<protein>
    <submittedName>
        <fullName evidence="2">Methyltransferase type 11</fullName>
    </submittedName>
</protein>